<proteinExistence type="predicted"/>
<dbReference type="GO" id="GO:0097681">
    <property type="term" value="P:double-strand break repair via alternative nonhomologous end joining"/>
    <property type="evidence" value="ECO:0007669"/>
    <property type="project" value="TreeGrafter"/>
</dbReference>
<dbReference type="PANTHER" id="PTHR10133:SF62">
    <property type="entry name" value="DNA POLYMERASE THETA"/>
    <property type="match status" value="1"/>
</dbReference>
<dbReference type="Pfam" id="PF21099">
    <property type="entry name" value="POLQ_helical"/>
    <property type="match status" value="1"/>
</dbReference>
<sequence length="212" mass="24409">MWQFQAVCSGLCENRIELNDLLSLTYFQNASELSDDVEWLLSKRLIASQQDDSEKEILRATQLGRAVLASSLPPDIALLVYGDLERASHALILDNELHLLYLVTPLNNEAIWAGYLDWFHYHTIWSRLPPRLQRVGQMIGISERFIMERMQGRLARNNALLQIHLRFISALALYELINEKPLNKVAIRFRICRGALQSLQQQSATYACSFCF</sequence>
<organism evidence="4">
    <name type="scientific">Anisakis simplex</name>
    <name type="common">Herring worm</name>
    <dbReference type="NCBI Taxonomy" id="6269"/>
    <lineage>
        <taxon>Eukaryota</taxon>
        <taxon>Metazoa</taxon>
        <taxon>Ecdysozoa</taxon>
        <taxon>Nematoda</taxon>
        <taxon>Chromadorea</taxon>
        <taxon>Rhabditida</taxon>
        <taxon>Spirurina</taxon>
        <taxon>Ascaridomorpha</taxon>
        <taxon>Ascaridoidea</taxon>
        <taxon>Anisakidae</taxon>
        <taxon>Anisakis</taxon>
        <taxon>Anisakis simplex complex</taxon>
    </lineage>
</organism>
<dbReference type="WBParaSite" id="ASIM_0000145301-mRNA-1">
    <property type="protein sequence ID" value="ASIM_0000145301-mRNA-1"/>
    <property type="gene ID" value="ASIM_0000145301"/>
</dbReference>
<dbReference type="SUPFAM" id="SSF158702">
    <property type="entry name" value="Sec63 N-terminal domain-like"/>
    <property type="match status" value="1"/>
</dbReference>
<gene>
    <name evidence="2" type="ORF">ASIM_LOCUS1333</name>
</gene>
<dbReference type="InterPro" id="IPR048960">
    <property type="entry name" value="POLQ-like_helical"/>
</dbReference>
<dbReference type="OrthoDB" id="2320933at2759"/>
<dbReference type="AlphaFoldDB" id="A0A0M3J1Q0"/>
<dbReference type="Proteomes" id="UP000267096">
    <property type="component" value="Unassembled WGS sequence"/>
</dbReference>
<keyword evidence="3" id="KW-1185">Reference proteome</keyword>
<reference evidence="4" key="1">
    <citation type="submission" date="2017-02" db="UniProtKB">
        <authorList>
            <consortium name="WormBaseParasite"/>
        </authorList>
    </citation>
    <scope>IDENTIFICATION</scope>
</reference>
<dbReference type="PANTHER" id="PTHR10133">
    <property type="entry name" value="DNA POLYMERASE I"/>
    <property type="match status" value="1"/>
</dbReference>
<dbReference type="InterPro" id="IPR002298">
    <property type="entry name" value="DNA_polymerase_A"/>
</dbReference>
<evidence type="ECO:0000313" key="3">
    <source>
        <dbReference type="Proteomes" id="UP000267096"/>
    </source>
</evidence>
<feature type="domain" description="POLQ-like helical" evidence="1">
    <location>
        <begin position="74"/>
        <end position="209"/>
    </location>
</feature>
<protein>
    <submittedName>
        <fullName evidence="4">FI03732p (inferred by orthology to a D. melanogaster protein)</fullName>
    </submittedName>
</protein>
<name>A0A0M3J1Q0_ANISI</name>
<dbReference type="Gene3D" id="1.10.3380.20">
    <property type="match status" value="1"/>
</dbReference>
<accession>A0A0M3J1Q0</accession>
<dbReference type="EMBL" id="UYRR01001352">
    <property type="protein sequence ID" value="VDK18653.1"/>
    <property type="molecule type" value="Genomic_DNA"/>
</dbReference>
<reference evidence="2 3" key="2">
    <citation type="submission" date="2018-11" db="EMBL/GenBank/DDBJ databases">
        <authorList>
            <consortium name="Pathogen Informatics"/>
        </authorList>
    </citation>
    <scope>NUCLEOTIDE SEQUENCE [LARGE SCALE GENOMIC DNA]</scope>
</reference>
<evidence type="ECO:0000313" key="4">
    <source>
        <dbReference type="WBParaSite" id="ASIM_0000145301-mRNA-1"/>
    </source>
</evidence>
<evidence type="ECO:0000259" key="1">
    <source>
        <dbReference type="Pfam" id="PF21099"/>
    </source>
</evidence>
<dbReference type="GO" id="GO:0006261">
    <property type="term" value="P:DNA-templated DNA replication"/>
    <property type="evidence" value="ECO:0007669"/>
    <property type="project" value="InterPro"/>
</dbReference>
<dbReference type="GO" id="GO:0003887">
    <property type="term" value="F:DNA-directed DNA polymerase activity"/>
    <property type="evidence" value="ECO:0007669"/>
    <property type="project" value="InterPro"/>
</dbReference>
<evidence type="ECO:0000313" key="2">
    <source>
        <dbReference type="EMBL" id="VDK18653.1"/>
    </source>
</evidence>